<protein>
    <submittedName>
        <fullName evidence="1">Glycosyltransferase A (GT-A) superfamily protein (DUF2064 family)</fullName>
    </submittedName>
</protein>
<dbReference type="PANTHER" id="PTHR36529">
    <property type="entry name" value="SLL1095 PROTEIN"/>
    <property type="match status" value="1"/>
</dbReference>
<dbReference type="InterPro" id="IPR029044">
    <property type="entry name" value="Nucleotide-diphossugar_trans"/>
</dbReference>
<dbReference type="EMBL" id="JAGGLC010000004">
    <property type="protein sequence ID" value="MBP1987529.1"/>
    <property type="molecule type" value="Genomic_DNA"/>
</dbReference>
<proteinExistence type="predicted"/>
<dbReference type="InterPro" id="IPR018641">
    <property type="entry name" value="Trfase_1_rSAM/seldom-assoc"/>
</dbReference>
<accession>A0A8T4GX81</accession>
<comment type="caution">
    <text evidence="1">The sequence shown here is derived from an EMBL/GenBank/DDBJ whole genome shotgun (WGS) entry which is preliminary data.</text>
</comment>
<dbReference type="Proteomes" id="UP000823736">
    <property type="component" value="Unassembled WGS sequence"/>
</dbReference>
<dbReference type="OrthoDB" id="168607at2157"/>
<gene>
    <name evidence="1" type="ORF">J2753_002030</name>
</gene>
<keyword evidence="2" id="KW-1185">Reference proteome</keyword>
<dbReference type="RefSeq" id="WP_209491836.1">
    <property type="nucleotide sequence ID" value="NZ_JAGGLC010000004.1"/>
</dbReference>
<evidence type="ECO:0000313" key="2">
    <source>
        <dbReference type="Proteomes" id="UP000823736"/>
    </source>
</evidence>
<dbReference type="AlphaFoldDB" id="A0A8T4GX81"/>
<organism evidence="1 2">
    <name type="scientific">Halolamina salifodinae</name>
    <dbReference type="NCBI Taxonomy" id="1202767"/>
    <lineage>
        <taxon>Archaea</taxon>
        <taxon>Methanobacteriati</taxon>
        <taxon>Methanobacteriota</taxon>
        <taxon>Stenosarchaea group</taxon>
        <taxon>Halobacteria</taxon>
        <taxon>Halobacteriales</taxon>
        <taxon>Haloferacaceae</taxon>
    </lineage>
</organism>
<dbReference type="PANTHER" id="PTHR36529:SF1">
    <property type="entry name" value="GLYCOSYLTRANSFERASE"/>
    <property type="match status" value="1"/>
</dbReference>
<dbReference type="Gene3D" id="3.90.550.10">
    <property type="entry name" value="Spore Coat Polysaccharide Biosynthesis Protein SpsA, Chain A"/>
    <property type="match status" value="1"/>
</dbReference>
<evidence type="ECO:0000313" key="1">
    <source>
        <dbReference type="EMBL" id="MBP1987529.1"/>
    </source>
</evidence>
<sequence>MTVVALLADPPRPGVRFPDLAATSPLNAEEVAELAAAMDKDAMRAVERSGADLLVNYLPGELLDEEHQTEVPTEAEIRALAAEALEDVGNVRFEPQVGSTASARVGNTVTHLLRDEEEVGSVAVLPGNTPFVTRTVIDSSAMKLRANEVVLGPGTGGSVYYAGFTDTVDFSESMTPPVLNTLAELARGAGHDTEFIPTQPTVRTGEELASVVAEIRARVAAERVVPAFTTELIEEYGLLVDEDGELVRHG</sequence>
<reference evidence="1" key="1">
    <citation type="submission" date="2021-03" db="EMBL/GenBank/DDBJ databases">
        <title>Genomic Encyclopedia of Type Strains, Phase IV (KMG-IV): sequencing the most valuable type-strain genomes for metagenomic binning, comparative biology and taxonomic classification.</title>
        <authorList>
            <person name="Goeker M."/>
        </authorList>
    </citation>
    <scope>NUCLEOTIDE SEQUENCE</scope>
    <source>
        <strain evidence="1">DSM 26232</strain>
    </source>
</reference>
<name>A0A8T4GX81_9EURY</name>